<name>A0A937FUD0_9BACT</name>
<sequence length="219" mass="25046">MALSKSLAFLKDIRFNNNKDWMQANKPAYQTARTEFIDFVHEVILKMTPIDTGLLGLEPKQCIFRINRDIRFSKDKSPYKTNFGMYLSEGGKKSGKAGYYLHLEPGDNSFFGGGMYAPESENLAKIRQEIDYNAAELKKIVDQDSFKKLFGTLQGDTLKRAPKGYQEDHPNIDLLRLKSFVVLHQLNDQEIATWSNADKCISVFEQIKPLNDYFNVAIS</sequence>
<accession>A0A937FUD0</accession>
<comment type="caution">
    <text evidence="1">The sequence shown here is derived from an EMBL/GenBank/DDBJ whole genome shotgun (WGS) entry which is preliminary data.</text>
</comment>
<dbReference type="InterPro" id="IPR012808">
    <property type="entry name" value="CHP02453"/>
</dbReference>
<dbReference type="Proteomes" id="UP000614216">
    <property type="component" value="Unassembled WGS sequence"/>
</dbReference>
<protein>
    <submittedName>
        <fullName evidence="1">DUF2461 domain-containing protein</fullName>
    </submittedName>
</protein>
<reference evidence="1" key="1">
    <citation type="submission" date="2021-01" db="EMBL/GenBank/DDBJ databases">
        <title>Fulvivirga kasyanovii gen. nov., sp nov., a novel member of the phylum Bacteroidetes isolated from seawater in a mussel farm.</title>
        <authorList>
            <person name="Zhao L.-H."/>
            <person name="Wang Z.-J."/>
        </authorList>
    </citation>
    <scope>NUCLEOTIDE SEQUENCE</scope>
    <source>
        <strain evidence="1">29W222</strain>
    </source>
</reference>
<dbReference type="PANTHER" id="PTHR36452:SF1">
    <property type="entry name" value="DUF2461 DOMAIN-CONTAINING PROTEIN"/>
    <property type="match status" value="1"/>
</dbReference>
<dbReference type="NCBIfam" id="TIGR02453">
    <property type="entry name" value="TIGR02453 family protein"/>
    <property type="match status" value="1"/>
</dbReference>
<keyword evidence="2" id="KW-1185">Reference proteome</keyword>
<dbReference type="Pfam" id="PF09365">
    <property type="entry name" value="DUF2461"/>
    <property type="match status" value="1"/>
</dbReference>
<dbReference type="AlphaFoldDB" id="A0A937FUD0"/>
<evidence type="ECO:0000313" key="1">
    <source>
        <dbReference type="EMBL" id="MBL6446260.1"/>
    </source>
</evidence>
<dbReference type="PANTHER" id="PTHR36452">
    <property type="entry name" value="CHROMOSOME 12, WHOLE GENOME SHOTGUN SEQUENCE"/>
    <property type="match status" value="1"/>
</dbReference>
<dbReference type="EMBL" id="JAEUGD010000023">
    <property type="protein sequence ID" value="MBL6446260.1"/>
    <property type="molecule type" value="Genomic_DNA"/>
</dbReference>
<evidence type="ECO:0000313" key="2">
    <source>
        <dbReference type="Proteomes" id="UP000614216"/>
    </source>
</evidence>
<proteinExistence type="predicted"/>
<organism evidence="1 2">
    <name type="scientific">Fulvivirga marina</name>
    <dbReference type="NCBI Taxonomy" id="2494733"/>
    <lineage>
        <taxon>Bacteria</taxon>
        <taxon>Pseudomonadati</taxon>
        <taxon>Bacteroidota</taxon>
        <taxon>Cytophagia</taxon>
        <taxon>Cytophagales</taxon>
        <taxon>Fulvivirgaceae</taxon>
        <taxon>Fulvivirga</taxon>
    </lineage>
</organism>
<dbReference type="PIRSF" id="PIRSF028451">
    <property type="entry name" value="UCP028451"/>
    <property type="match status" value="1"/>
</dbReference>
<dbReference type="InterPro" id="IPR015996">
    <property type="entry name" value="UCP028451"/>
</dbReference>
<gene>
    <name evidence="1" type="ORF">JMN32_08070</name>
</gene>
<dbReference type="RefSeq" id="WP_202855798.1">
    <property type="nucleotide sequence ID" value="NZ_JAEUGD010000023.1"/>
</dbReference>